<dbReference type="AlphaFoldDB" id="A0A5B9D9W1"/>
<dbReference type="Pfam" id="PF08544">
    <property type="entry name" value="GHMP_kinases_C"/>
    <property type="match status" value="1"/>
</dbReference>
<reference evidence="12 13" key="1">
    <citation type="journal article" date="2020" name="Nature">
        <title>Isolation of an archaeon at the prokaryote-eukaryote interface.</title>
        <authorList>
            <person name="Imachi H."/>
            <person name="Nobu M.K."/>
            <person name="Nakahara N."/>
            <person name="Morono Y."/>
            <person name="Ogawara M."/>
            <person name="Takaki Y."/>
            <person name="Takano Y."/>
            <person name="Uematsu K."/>
            <person name="Ikuta T."/>
            <person name="Ito M."/>
            <person name="Matsui Y."/>
            <person name="Miyazaki M."/>
            <person name="Murata K."/>
            <person name="Saito Y."/>
            <person name="Sakai S."/>
            <person name="Song C."/>
            <person name="Tasumi E."/>
            <person name="Yamanaka Y."/>
            <person name="Yamaguchi T."/>
            <person name="Kamagata Y."/>
            <person name="Tamaki H."/>
            <person name="Takai K."/>
        </authorList>
    </citation>
    <scope>NUCLEOTIDE SEQUENCE [LARGE SCALE GENOMIC DNA]</scope>
    <source>
        <strain evidence="12 13">MK-D1</strain>
    </source>
</reference>
<accession>A0A5B9D9W1</accession>
<keyword evidence="13" id="KW-1185">Reference proteome</keyword>
<dbReference type="InterPro" id="IPR014721">
    <property type="entry name" value="Ribsml_uS5_D2-typ_fold_subgr"/>
</dbReference>
<evidence type="ECO:0000256" key="7">
    <source>
        <dbReference type="ARBA" id="ARBA00022842"/>
    </source>
</evidence>
<dbReference type="SUPFAM" id="SSF54211">
    <property type="entry name" value="Ribosomal protein S5 domain 2-like"/>
    <property type="match status" value="1"/>
</dbReference>
<reference evidence="12 13" key="2">
    <citation type="journal article" date="2024" name="Int. J. Syst. Evol. Microbiol.">
        <title>Promethearchaeum syntrophicum gen. nov., sp. nov., an anaerobic, obligately syntrophic archaeon, the first isolate of the lineage 'Asgard' archaea, and proposal of the new archaeal phylum Promethearchaeota phyl. nov. and kingdom Promethearchaeati regn. nov.</title>
        <authorList>
            <person name="Imachi H."/>
            <person name="Nobu M.K."/>
            <person name="Kato S."/>
            <person name="Takaki Y."/>
            <person name="Miyazaki M."/>
            <person name="Miyata M."/>
            <person name="Ogawara M."/>
            <person name="Saito Y."/>
            <person name="Sakai S."/>
            <person name="Tahara Y.O."/>
            <person name="Takano Y."/>
            <person name="Tasumi E."/>
            <person name="Uematsu K."/>
            <person name="Yoshimura T."/>
            <person name="Itoh T."/>
            <person name="Ohkuma M."/>
            <person name="Takai K."/>
        </authorList>
    </citation>
    <scope>NUCLEOTIDE SEQUENCE [LARGE SCALE GENOMIC DNA]</scope>
    <source>
        <strain evidence="12 13">MK-D1</strain>
    </source>
</reference>
<evidence type="ECO:0000256" key="6">
    <source>
        <dbReference type="ARBA" id="ARBA00022840"/>
    </source>
</evidence>
<dbReference type="UniPathway" id="UPA00057">
    <property type="reaction ID" value="UER00098"/>
</dbReference>
<dbReference type="KEGG" id="psyt:DSAG12_01211"/>
<proteinExistence type="predicted"/>
<dbReference type="GO" id="GO:0005524">
    <property type="term" value="F:ATP binding"/>
    <property type="evidence" value="ECO:0007669"/>
    <property type="project" value="UniProtKB-KW"/>
</dbReference>
<keyword evidence="4" id="KW-0547">Nucleotide-binding</keyword>
<dbReference type="GeneID" id="41329206"/>
<evidence type="ECO:0000256" key="9">
    <source>
        <dbReference type="ARBA" id="ARBA00029438"/>
    </source>
</evidence>
<evidence type="ECO:0000256" key="1">
    <source>
        <dbReference type="ARBA" id="ARBA00022490"/>
    </source>
</evidence>
<dbReference type="GO" id="GO:0004496">
    <property type="term" value="F:mevalonate kinase activity"/>
    <property type="evidence" value="ECO:0007669"/>
    <property type="project" value="UniProtKB-EC"/>
</dbReference>
<evidence type="ECO:0000313" key="12">
    <source>
        <dbReference type="EMBL" id="QEE15386.1"/>
    </source>
</evidence>
<dbReference type="InterPro" id="IPR006204">
    <property type="entry name" value="GHMP_kinase_N_dom"/>
</dbReference>
<dbReference type="RefSeq" id="WP_147662297.1">
    <property type="nucleotide sequence ID" value="NZ_CP042905.2"/>
</dbReference>
<comment type="pathway">
    <text evidence="9">Isoprenoid biosynthesis; isopentenyl diphosphate biosynthesis via mevalonate pathway; isopentenyl diphosphate from (R)-mevalonate: step 1/3.</text>
</comment>
<keyword evidence="8" id="KW-0443">Lipid metabolism</keyword>
<dbReference type="InterPro" id="IPR013750">
    <property type="entry name" value="GHMP_kinase_C_dom"/>
</dbReference>
<dbReference type="InterPro" id="IPR006205">
    <property type="entry name" value="Mev_gal_kin"/>
</dbReference>
<dbReference type="InterPro" id="IPR020568">
    <property type="entry name" value="Ribosomal_Su5_D2-typ_SF"/>
</dbReference>
<dbReference type="GO" id="GO:0019287">
    <property type="term" value="P:isopentenyl diphosphate biosynthetic process, mevalonate pathway"/>
    <property type="evidence" value="ECO:0007669"/>
    <property type="project" value="UniProtKB-UniPathway"/>
</dbReference>
<evidence type="ECO:0000256" key="4">
    <source>
        <dbReference type="ARBA" id="ARBA00022741"/>
    </source>
</evidence>
<gene>
    <name evidence="12" type="primary">mvk</name>
    <name evidence="12" type="ORF">DSAG12_01211</name>
</gene>
<evidence type="ECO:0000256" key="5">
    <source>
        <dbReference type="ARBA" id="ARBA00022777"/>
    </source>
</evidence>
<dbReference type="Gene3D" id="3.30.70.890">
    <property type="entry name" value="GHMP kinase, C-terminal domain"/>
    <property type="match status" value="1"/>
</dbReference>
<sequence>MRPSIASAPGKCILFGEHAVVYGYPALAIAIDVSSSCQISESDQNGISLILKNYEQTFSFLNMKDLFNKIPSKFSQIAIGLKLFSKKYKILMEKIEIEIQSDLWPESGLGSSASSSISLLGALNEFYNLELNSRNLSTLSYEMEKEVHGKPSGIDNTACSQGGLIFFKNQNFQRFNFLKQFQILITYTGKTHNTKEAIKNVKEFCDKEPKISTELFNNIGKITEKGLKELKNGNLVEFGHLMNLNHQILMEIGLSTTDIEEITRISISNNAYGSKLTGAGKGGCVISIGKLKDLKNIKEKLKKLGYSSIITSINNQGVKYGK</sequence>
<evidence type="ECO:0000259" key="11">
    <source>
        <dbReference type="Pfam" id="PF08544"/>
    </source>
</evidence>
<dbReference type="OrthoDB" id="19001at2157"/>
<keyword evidence="7" id="KW-0460">Magnesium</keyword>
<evidence type="ECO:0000256" key="2">
    <source>
        <dbReference type="ARBA" id="ARBA00022516"/>
    </source>
</evidence>
<dbReference type="Proteomes" id="UP000321408">
    <property type="component" value="Chromosome"/>
</dbReference>
<keyword evidence="3 12" id="KW-0808">Transferase</keyword>
<evidence type="ECO:0000256" key="3">
    <source>
        <dbReference type="ARBA" id="ARBA00022679"/>
    </source>
</evidence>
<dbReference type="SUPFAM" id="SSF55060">
    <property type="entry name" value="GHMP Kinase, C-terminal domain"/>
    <property type="match status" value="1"/>
</dbReference>
<protein>
    <submittedName>
        <fullName evidence="12">Mevalonate kinase</fullName>
        <ecNumber evidence="12">2.7.1.36</ecNumber>
    </submittedName>
</protein>
<keyword evidence="1" id="KW-0963">Cytoplasm</keyword>
<feature type="domain" description="GHMP kinase N-terminal" evidence="10">
    <location>
        <begin position="81"/>
        <end position="161"/>
    </location>
</feature>
<keyword evidence="2" id="KW-0444">Lipid biosynthesis</keyword>
<dbReference type="InterPro" id="IPR036554">
    <property type="entry name" value="GHMP_kinase_C_sf"/>
</dbReference>
<evidence type="ECO:0000259" key="10">
    <source>
        <dbReference type="Pfam" id="PF00288"/>
    </source>
</evidence>
<dbReference type="Gene3D" id="3.30.230.10">
    <property type="match status" value="1"/>
</dbReference>
<organism evidence="12 13">
    <name type="scientific">Promethearchaeum syntrophicum</name>
    <dbReference type="NCBI Taxonomy" id="2594042"/>
    <lineage>
        <taxon>Archaea</taxon>
        <taxon>Promethearchaeati</taxon>
        <taxon>Promethearchaeota</taxon>
        <taxon>Promethearchaeia</taxon>
        <taxon>Promethearchaeales</taxon>
        <taxon>Promethearchaeaceae</taxon>
        <taxon>Promethearchaeum</taxon>
    </lineage>
</organism>
<dbReference type="EMBL" id="CP042905">
    <property type="protein sequence ID" value="QEE15386.1"/>
    <property type="molecule type" value="Genomic_DNA"/>
</dbReference>
<dbReference type="GO" id="GO:0005829">
    <property type="term" value="C:cytosol"/>
    <property type="evidence" value="ECO:0007669"/>
    <property type="project" value="TreeGrafter"/>
</dbReference>
<keyword evidence="6" id="KW-0067">ATP-binding</keyword>
<dbReference type="EC" id="2.7.1.36" evidence="12"/>
<dbReference type="PANTHER" id="PTHR43290">
    <property type="entry name" value="MEVALONATE KINASE"/>
    <property type="match status" value="1"/>
</dbReference>
<dbReference type="PRINTS" id="PR00959">
    <property type="entry name" value="MEVGALKINASE"/>
</dbReference>
<evidence type="ECO:0000313" key="13">
    <source>
        <dbReference type="Proteomes" id="UP000321408"/>
    </source>
</evidence>
<name>A0A5B9D9W1_9ARCH</name>
<keyword evidence="5 12" id="KW-0418">Kinase</keyword>
<dbReference type="Pfam" id="PF00288">
    <property type="entry name" value="GHMP_kinases_N"/>
    <property type="match status" value="1"/>
</dbReference>
<dbReference type="PANTHER" id="PTHR43290:SF2">
    <property type="entry name" value="MEVALONATE KINASE"/>
    <property type="match status" value="1"/>
</dbReference>
<feature type="domain" description="GHMP kinase C-terminal" evidence="11">
    <location>
        <begin position="228"/>
        <end position="306"/>
    </location>
</feature>
<evidence type="ECO:0000256" key="8">
    <source>
        <dbReference type="ARBA" id="ARBA00023098"/>
    </source>
</evidence>
<dbReference type="NCBIfam" id="TIGR00549">
    <property type="entry name" value="mevalon_kin"/>
    <property type="match status" value="1"/>
</dbReference>